<proteinExistence type="predicted"/>
<organism evidence="1 2">
    <name type="scientific">Bradyrhizobium lablabi</name>
    <dbReference type="NCBI Taxonomy" id="722472"/>
    <lineage>
        <taxon>Bacteria</taxon>
        <taxon>Pseudomonadati</taxon>
        <taxon>Pseudomonadota</taxon>
        <taxon>Alphaproteobacteria</taxon>
        <taxon>Hyphomicrobiales</taxon>
        <taxon>Nitrobacteraceae</taxon>
        <taxon>Bradyrhizobium</taxon>
    </lineage>
</organism>
<reference evidence="1 2" key="1">
    <citation type="submission" date="2016-10" db="EMBL/GenBank/DDBJ databases">
        <authorList>
            <person name="de Groot N.N."/>
        </authorList>
    </citation>
    <scope>NUCLEOTIDE SEQUENCE [LARGE SCALE GENOMIC DNA]</scope>
    <source>
        <strain evidence="1 2">GAS522</strain>
    </source>
</reference>
<dbReference type="EMBL" id="FNTI01000001">
    <property type="protein sequence ID" value="SEC49862.1"/>
    <property type="molecule type" value="Genomic_DNA"/>
</dbReference>
<dbReference type="Proteomes" id="UP000183208">
    <property type="component" value="Unassembled WGS sequence"/>
</dbReference>
<accession>A0A1M6ULK2</accession>
<evidence type="ECO:0000313" key="1">
    <source>
        <dbReference type="EMBL" id="SEC49862.1"/>
    </source>
</evidence>
<protein>
    <submittedName>
        <fullName evidence="1">Uncharacterized protein</fullName>
    </submittedName>
</protein>
<evidence type="ECO:0000313" key="2">
    <source>
        <dbReference type="Proteomes" id="UP000183208"/>
    </source>
</evidence>
<gene>
    <name evidence="1" type="ORF">SAMN05444171_1559</name>
</gene>
<dbReference type="AlphaFoldDB" id="A0A1M6ULK2"/>
<sequence length="100" mass="11045">MIVSCVTQMTLTISCFYLKLSASRQEMPETDFNASISGKEVVVTHRSQGHVYRFPVLANGTVSLHGSRIEPNPNASREAGRFVFDAHLAARIALEQVNHT</sequence>
<name>A0A1M6ULK2_9BRAD</name>